<keyword evidence="3" id="KW-1185">Reference proteome</keyword>
<dbReference type="Proteomes" id="UP000001190">
    <property type="component" value="Chromosome"/>
</dbReference>
<dbReference type="STRING" id="216594.MMAR_5425"/>
<protein>
    <recommendedName>
        <fullName evidence="4">ESX-1 secretion-associated protein EspK</fullName>
    </recommendedName>
</protein>
<evidence type="ECO:0000256" key="1">
    <source>
        <dbReference type="SAM" id="MobiDB-lite"/>
    </source>
</evidence>
<dbReference type="AlphaFoldDB" id="B2HMR3"/>
<evidence type="ECO:0008006" key="4">
    <source>
        <dbReference type="Google" id="ProtNLM"/>
    </source>
</evidence>
<dbReference type="eggNOG" id="COG4932">
    <property type="taxonomic scope" value="Bacteria"/>
</dbReference>
<sequence>MGIARPAGRYSGPMLDPDGWPEADEDAFYDQARMYRQTLHEVTGVLETCREQRVRVFEDRAWSGAAANATNEALGANIDQLVTLRDYLATVISWHRHTADLIEQAKSDISEHVDAAHREIRTVETDLGLDDDEKAAAVNSLVRAAHVANVGMVSRTAELVLASNRWRPPNNALVDLLNHETPTPDIPSLIAPADPTPLSPRAGQSGQAHDRHHAPADSWGRTVSAATQPPGRGRARHRWYLRLLFARPTSRKVR</sequence>
<reference evidence="2 3" key="1">
    <citation type="journal article" date="2008" name="Genome Res.">
        <title>Insights from the complete genome sequence of Mycobacterium marinum on the evolution of Mycobacterium tuberculosis.</title>
        <authorList>
            <person name="Stinear T.P."/>
            <person name="Seemann T."/>
            <person name="Harrison P.F."/>
            <person name="Jenkin G.A."/>
            <person name="Davies J.K."/>
            <person name="Johnson P.D."/>
            <person name="Abdellah Z."/>
            <person name="Arrowsmith C."/>
            <person name="Chillingworth T."/>
            <person name="Churcher C."/>
            <person name="Clarke K."/>
            <person name="Cronin A."/>
            <person name="Davis P."/>
            <person name="Goodhead I."/>
            <person name="Holroyd N."/>
            <person name="Jagels K."/>
            <person name="Lord A."/>
            <person name="Moule S."/>
            <person name="Mungall K."/>
            <person name="Norbertczak H."/>
            <person name="Quail M.A."/>
            <person name="Rabbinowitsch E."/>
            <person name="Walker D."/>
            <person name="White B."/>
            <person name="Whitehead S."/>
            <person name="Small P.L."/>
            <person name="Brosch R."/>
            <person name="Ramakrishnan L."/>
            <person name="Fischbach M.A."/>
            <person name="Parkhill J."/>
            <person name="Cole S.T."/>
        </authorList>
    </citation>
    <scope>NUCLEOTIDE SEQUENCE [LARGE SCALE GENOMIC DNA]</scope>
    <source>
        <strain evidence="3">ATCC BAA-535 / M</strain>
    </source>
</reference>
<gene>
    <name evidence="2" type="ordered locus">MMAR_5425</name>
</gene>
<dbReference type="HOGENOM" id="CLU_1093363_0_0_11"/>
<proteinExistence type="predicted"/>
<evidence type="ECO:0000313" key="3">
    <source>
        <dbReference type="Proteomes" id="UP000001190"/>
    </source>
</evidence>
<evidence type="ECO:0000313" key="2">
    <source>
        <dbReference type="EMBL" id="ACC43832.1"/>
    </source>
</evidence>
<dbReference type="RefSeq" id="WP_012396925.1">
    <property type="nucleotide sequence ID" value="NC_010612.1"/>
</dbReference>
<name>B2HMR3_MYCMM</name>
<dbReference type="EMBL" id="CP000854">
    <property type="protein sequence ID" value="ACC43832.1"/>
    <property type="molecule type" value="Genomic_DNA"/>
</dbReference>
<feature type="region of interest" description="Disordered" evidence="1">
    <location>
        <begin position="184"/>
        <end position="233"/>
    </location>
</feature>
<dbReference type="KEGG" id="mmi:MMAR_5425"/>
<accession>B2HMR3</accession>
<dbReference type="OrthoDB" id="4753867at2"/>
<organism evidence="2 3">
    <name type="scientific">Mycobacterium marinum (strain ATCC BAA-535 / M)</name>
    <dbReference type="NCBI Taxonomy" id="216594"/>
    <lineage>
        <taxon>Bacteria</taxon>
        <taxon>Bacillati</taxon>
        <taxon>Actinomycetota</taxon>
        <taxon>Actinomycetes</taxon>
        <taxon>Mycobacteriales</taxon>
        <taxon>Mycobacteriaceae</taxon>
        <taxon>Mycobacterium</taxon>
        <taxon>Mycobacterium ulcerans group</taxon>
    </lineage>
</organism>